<keyword evidence="3" id="KW-1185">Reference proteome</keyword>
<protein>
    <submittedName>
        <fullName evidence="2">Helix-turn-helix transcriptional regulator</fullName>
    </submittedName>
</protein>
<comment type="caution">
    <text evidence="2">The sequence shown here is derived from an EMBL/GenBank/DDBJ whole genome shotgun (WGS) entry which is preliminary data.</text>
</comment>
<dbReference type="Pfam" id="PF03551">
    <property type="entry name" value="PadR"/>
    <property type="match status" value="1"/>
</dbReference>
<dbReference type="InterPro" id="IPR036390">
    <property type="entry name" value="WH_DNA-bd_sf"/>
</dbReference>
<organism evidence="2 3">
    <name type="scientific">Lawsonibacter faecis</name>
    <dbReference type="NCBI Taxonomy" id="2763052"/>
    <lineage>
        <taxon>Bacteria</taxon>
        <taxon>Bacillati</taxon>
        <taxon>Bacillota</taxon>
        <taxon>Clostridia</taxon>
        <taxon>Eubacteriales</taxon>
        <taxon>Oscillospiraceae</taxon>
        <taxon>Lawsonibacter</taxon>
    </lineage>
</organism>
<dbReference type="AlphaFoldDB" id="A0A8J6MFN9"/>
<reference evidence="2" key="1">
    <citation type="submission" date="2020-08" db="EMBL/GenBank/DDBJ databases">
        <title>Genome public.</title>
        <authorList>
            <person name="Liu C."/>
            <person name="Sun Q."/>
        </authorList>
    </citation>
    <scope>NUCLEOTIDE SEQUENCE</scope>
    <source>
        <strain evidence="2">NSJ-52</strain>
    </source>
</reference>
<dbReference type="PANTHER" id="PTHR33169">
    <property type="entry name" value="PADR-FAMILY TRANSCRIPTIONAL REGULATOR"/>
    <property type="match status" value="1"/>
</dbReference>
<proteinExistence type="predicted"/>
<dbReference type="Proteomes" id="UP000607645">
    <property type="component" value="Unassembled WGS sequence"/>
</dbReference>
<name>A0A8J6MFN9_9FIRM</name>
<evidence type="ECO:0000259" key="1">
    <source>
        <dbReference type="Pfam" id="PF03551"/>
    </source>
</evidence>
<dbReference type="InterPro" id="IPR036388">
    <property type="entry name" value="WH-like_DNA-bd_sf"/>
</dbReference>
<dbReference type="InterPro" id="IPR052509">
    <property type="entry name" value="Metal_resp_DNA-bind_regulator"/>
</dbReference>
<dbReference type="PANTHER" id="PTHR33169:SF14">
    <property type="entry name" value="TRANSCRIPTIONAL REGULATOR RV3488"/>
    <property type="match status" value="1"/>
</dbReference>
<dbReference type="RefSeq" id="WP_186918121.1">
    <property type="nucleotide sequence ID" value="NZ_JACOPQ010000001.1"/>
</dbReference>
<dbReference type="Gene3D" id="1.10.10.10">
    <property type="entry name" value="Winged helix-like DNA-binding domain superfamily/Winged helix DNA-binding domain"/>
    <property type="match status" value="1"/>
</dbReference>
<dbReference type="EMBL" id="JACOPQ010000001">
    <property type="protein sequence ID" value="MBC5735423.1"/>
    <property type="molecule type" value="Genomic_DNA"/>
</dbReference>
<gene>
    <name evidence="2" type="ORF">H8S62_00175</name>
</gene>
<sequence length="112" mass="12432">MSKEKGAPGGTGMLLLSLLARRDMYGYEMIEALRLRSNHVFDLKAGTLYPLLHALEEQRWVASYDETAGGGRVRRYYHLTADGRNALREKEAEWAAYAEAVGRVLGGEPCGT</sequence>
<dbReference type="SUPFAM" id="SSF46785">
    <property type="entry name" value="Winged helix' DNA-binding domain"/>
    <property type="match status" value="1"/>
</dbReference>
<evidence type="ECO:0000313" key="3">
    <source>
        <dbReference type="Proteomes" id="UP000607645"/>
    </source>
</evidence>
<evidence type="ECO:0000313" key="2">
    <source>
        <dbReference type="EMBL" id="MBC5735423.1"/>
    </source>
</evidence>
<dbReference type="InterPro" id="IPR005149">
    <property type="entry name" value="Tscrpt_reg_PadR_N"/>
</dbReference>
<accession>A0A8J6MFN9</accession>
<feature type="domain" description="Transcription regulator PadR N-terminal" evidence="1">
    <location>
        <begin position="15"/>
        <end position="89"/>
    </location>
</feature>